<protein>
    <recommendedName>
        <fullName evidence="1">RES domain-containing protein</fullName>
    </recommendedName>
</protein>
<reference evidence="2 3" key="1">
    <citation type="journal article" date="2018" name="Nat. Biotechnol.">
        <title>A standardized bacterial taxonomy based on genome phylogeny substantially revises the tree of life.</title>
        <authorList>
            <person name="Parks D.H."/>
            <person name="Chuvochina M."/>
            <person name="Waite D.W."/>
            <person name="Rinke C."/>
            <person name="Skarshewski A."/>
            <person name="Chaumeil P.A."/>
            <person name="Hugenholtz P."/>
        </authorList>
    </citation>
    <scope>NUCLEOTIDE SEQUENCE [LARGE SCALE GENOMIC DNA]</scope>
    <source>
        <strain evidence="2">UBA10707</strain>
    </source>
</reference>
<organism evidence="2 3">
    <name type="scientific">Advenella kashmirensis</name>
    <dbReference type="NCBI Taxonomy" id="310575"/>
    <lineage>
        <taxon>Bacteria</taxon>
        <taxon>Pseudomonadati</taxon>
        <taxon>Pseudomonadota</taxon>
        <taxon>Betaproteobacteria</taxon>
        <taxon>Burkholderiales</taxon>
        <taxon>Alcaligenaceae</taxon>
    </lineage>
</organism>
<proteinExistence type="predicted"/>
<dbReference type="InterPro" id="IPR014914">
    <property type="entry name" value="RES_dom"/>
</dbReference>
<dbReference type="EMBL" id="DOEK01000040">
    <property type="protein sequence ID" value="HBP31511.1"/>
    <property type="molecule type" value="Genomic_DNA"/>
</dbReference>
<evidence type="ECO:0000313" key="2">
    <source>
        <dbReference type="EMBL" id="HBP31511.1"/>
    </source>
</evidence>
<comment type="caution">
    <text evidence="2">The sequence shown here is derived from an EMBL/GenBank/DDBJ whole genome shotgun (WGS) entry which is preliminary data.</text>
</comment>
<feature type="domain" description="RES" evidence="1">
    <location>
        <begin position="69"/>
        <end position="206"/>
    </location>
</feature>
<sequence length="248" mass="28210">MIWQACNGPDHIRPIDGKLYRLVESQEQIATLGYVDTLDEQALLEQMLDQAKPVSQPDCEPLHYLLKTPFRYPPLKWGSRFGRVHERSLFYGGKNIGAVLAESAFYRFVFWHSMDGMPVKDRIRSEHTLFSVRYGTEKGIQLQEQPFDQYQAELTDPVNYQAAQQMGSAMRQANIEAFEYCSARDPEHGLCVALFSPVAFKQKKPQETSQWFGAVSADQVSFTQLRSGKVMTYGISFFLVNGVLPLPA</sequence>
<evidence type="ECO:0000313" key="3">
    <source>
        <dbReference type="Proteomes" id="UP000264036"/>
    </source>
</evidence>
<evidence type="ECO:0000259" key="1">
    <source>
        <dbReference type="SMART" id="SM00953"/>
    </source>
</evidence>
<name>A0A356LLQ3_9BURK</name>
<dbReference type="SMART" id="SM00953">
    <property type="entry name" value="RES"/>
    <property type="match status" value="1"/>
</dbReference>
<dbReference type="Proteomes" id="UP000264036">
    <property type="component" value="Unassembled WGS sequence"/>
</dbReference>
<accession>A0A356LLQ3</accession>
<dbReference type="Pfam" id="PF08808">
    <property type="entry name" value="RES"/>
    <property type="match status" value="1"/>
</dbReference>
<dbReference type="AlphaFoldDB" id="A0A356LLQ3"/>
<gene>
    <name evidence="2" type="ORF">DD666_19135</name>
</gene>